<keyword evidence="3" id="KW-1185">Reference proteome</keyword>
<dbReference type="InterPro" id="IPR009003">
    <property type="entry name" value="Peptidase_S1_PA"/>
</dbReference>
<evidence type="ECO:0000256" key="1">
    <source>
        <dbReference type="SAM" id="MobiDB-lite"/>
    </source>
</evidence>
<feature type="region of interest" description="Disordered" evidence="1">
    <location>
        <begin position="272"/>
        <end position="291"/>
    </location>
</feature>
<dbReference type="Gene3D" id="2.40.10.10">
    <property type="entry name" value="Trypsin-like serine proteases"/>
    <property type="match status" value="2"/>
</dbReference>
<gene>
    <name evidence="2" type="ORF">Pa4123_58770</name>
</gene>
<comment type="caution">
    <text evidence="2">The sequence shown here is derived from an EMBL/GenBank/DDBJ whole genome shotgun (WGS) entry which is preliminary data.</text>
</comment>
<evidence type="ECO:0008006" key="4">
    <source>
        <dbReference type="Google" id="ProtNLM"/>
    </source>
</evidence>
<evidence type="ECO:0000313" key="2">
    <source>
        <dbReference type="EMBL" id="GLI00601.1"/>
    </source>
</evidence>
<accession>A0ABQ5R1K2</accession>
<dbReference type="EMBL" id="BSDI01000033">
    <property type="protein sequence ID" value="GLI00601.1"/>
    <property type="molecule type" value="Genomic_DNA"/>
</dbReference>
<name>A0ABQ5R1K2_9ACTN</name>
<organism evidence="2 3">
    <name type="scientific">Phytohabitans aurantiacus</name>
    <dbReference type="NCBI Taxonomy" id="3016789"/>
    <lineage>
        <taxon>Bacteria</taxon>
        <taxon>Bacillati</taxon>
        <taxon>Actinomycetota</taxon>
        <taxon>Actinomycetes</taxon>
        <taxon>Micromonosporales</taxon>
        <taxon>Micromonosporaceae</taxon>
    </lineage>
</organism>
<sequence length="514" mass="55120">MLAGSLLAVPSAPASARYDPRPGLGDYGAQGPIDRGLLPEYAADRVDDRAIALAQAPQLAAARTSWNVEMDFVFHVDYQLKFRSQTDYLSTDPSHLGALLKNRPQNLGIDTLGLYMTDGEAAEFTRRQERGDRIPLIRAAIGESESKVEGQEPRYGPNFGGVWQDQLDGGAIVVALVDPSRADQARLAQIAGGKEHLRVIDVEYSWNQVQGYRDTLLAALDKRGVPAGVRVNSTGQGRKLEVFSPDPKSVTSDLLGLVPGSLVSVVEGPLDVEEAPPTDTHPEAEQQPGLSIELDPGGTCTWGINGHSTVWNYLVTAGHCGDPPFEEFAGAFTDDLEIHQNDSFELTPGSQYLESRNSAGWDFKRMASPQADSNCYHAVGSCIRYVQWRAFHNSWEVGSDIVCASLGTTNTYVCGTVAEENYSSTAAGCEGSRWVRYNVDTTNGDSGSGLIGPVASPAVTIDAIHACGSGTSGFGNTAFDVMTQTILTWDFNCANSVVTGRAPTAWAACPVLDR</sequence>
<dbReference type="SUPFAM" id="SSF50494">
    <property type="entry name" value="Trypsin-like serine proteases"/>
    <property type="match status" value="1"/>
</dbReference>
<proteinExistence type="predicted"/>
<dbReference type="Proteomes" id="UP001144280">
    <property type="component" value="Unassembled WGS sequence"/>
</dbReference>
<reference evidence="2" key="1">
    <citation type="submission" date="2022-12" db="EMBL/GenBank/DDBJ databases">
        <title>New Phytohabitans aurantiacus sp. RD004123 nov., an actinomycete isolated from soil.</title>
        <authorList>
            <person name="Triningsih D.W."/>
            <person name="Harunari E."/>
            <person name="Igarashi Y."/>
        </authorList>
    </citation>
    <scope>NUCLEOTIDE SEQUENCE</scope>
    <source>
        <strain evidence="2">RD004123</strain>
    </source>
</reference>
<protein>
    <recommendedName>
        <fullName evidence="4">Peptidase S1 domain-containing protein</fullName>
    </recommendedName>
</protein>
<evidence type="ECO:0000313" key="3">
    <source>
        <dbReference type="Proteomes" id="UP001144280"/>
    </source>
</evidence>
<dbReference type="InterPro" id="IPR043504">
    <property type="entry name" value="Peptidase_S1_PA_chymotrypsin"/>
</dbReference>